<organism evidence="1 2">
    <name type="scientific">Halteria grandinella</name>
    <dbReference type="NCBI Taxonomy" id="5974"/>
    <lineage>
        <taxon>Eukaryota</taxon>
        <taxon>Sar</taxon>
        <taxon>Alveolata</taxon>
        <taxon>Ciliophora</taxon>
        <taxon>Intramacronucleata</taxon>
        <taxon>Spirotrichea</taxon>
        <taxon>Stichotrichia</taxon>
        <taxon>Sporadotrichida</taxon>
        <taxon>Halteriidae</taxon>
        <taxon>Halteria</taxon>
    </lineage>
</organism>
<keyword evidence="2" id="KW-1185">Reference proteome</keyword>
<sequence>MYFPSEGAIDGINVTILVTLLYLVNASTCLISHSCQQSLLQSLSLHGGRVQFVSPRVSIDIVILGREPTKTGKQRFRGGKMFTVMKSLQRAIKMSNITHLKAIYLCRSSRVLHLPLAYKALYRQDQCSLRSIHSFFDRRQRRDYRLHLVLTHR</sequence>
<protein>
    <submittedName>
        <fullName evidence="1">Uncharacterized protein</fullName>
    </submittedName>
</protein>
<evidence type="ECO:0000313" key="2">
    <source>
        <dbReference type="Proteomes" id="UP000785679"/>
    </source>
</evidence>
<accession>A0A8J8T801</accession>
<gene>
    <name evidence="1" type="ORF">FGO68_gene7101</name>
</gene>
<name>A0A8J8T801_HALGN</name>
<comment type="caution">
    <text evidence="1">The sequence shown here is derived from an EMBL/GenBank/DDBJ whole genome shotgun (WGS) entry which is preliminary data.</text>
</comment>
<dbReference type="EMBL" id="RRYP01001495">
    <property type="protein sequence ID" value="TNV85877.1"/>
    <property type="molecule type" value="Genomic_DNA"/>
</dbReference>
<proteinExistence type="predicted"/>
<reference evidence="1" key="1">
    <citation type="submission" date="2019-06" db="EMBL/GenBank/DDBJ databases">
        <authorList>
            <person name="Zheng W."/>
        </authorList>
    </citation>
    <scope>NUCLEOTIDE SEQUENCE</scope>
    <source>
        <strain evidence="1">QDHG01</strain>
    </source>
</reference>
<dbReference type="AlphaFoldDB" id="A0A8J8T801"/>
<evidence type="ECO:0000313" key="1">
    <source>
        <dbReference type="EMBL" id="TNV85877.1"/>
    </source>
</evidence>
<dbReference type="Proteomes" id="UP000785679">
    <property type="component" value="Unassembled WGS sequence"/>
</dbReference>